<dbReference type="CDD" id="cd00887">
    <property type="entry name" value="MoeA"/>
    <property type="match status" value="1"/>
</dbReference>
<comment type="caution">
    <text evidence="16">The sequence shown here is derived from an EMBL/GenBank/DDBJ whole genome shotgun (WGS) entry which is preliminary data.</text>
</comment>
<keyword evidence="5 13" id="KW-0500">Molybdenum</keyword>
<dbReference type="SUPFAM" id="SSF53218">
    <property type="entry name" value="Molybdenum cofactor biosynthesis proteins"/>
    <property type="match status" value="2"/>
</dbReference>
<feature type="domain" description="MoaB/Mog" evidence="15">
    <location>
        <begin position="176"/>
        <end position="323"/>
    </location>
</feature>
<dbReference type="InterPro" id="IPR005111">
    <property type="entry name" value="MoeA_C_domain_IV"/>
</dbReference>
<dbReference type="PROSITE" id="PS01079">
    <property type="entry name" value="MOCF_BIOSYNTHESIS_2"/>
    <property type="match status" value="1"/>
</dbReference>
<dbReference type="EC" id="2.7.7.75" evidence="13"/>
<comment type="catalytic activity">
    <reaction evidence="13">
        <text>adenylyl-molybdopterin + molybdate = Mo-molybdopterin + AMP + H(+)</text>
        <dbReference type="Rhea" id="RHEA:35047"/>
        <dbReference type="ChEBI" id="CHEBI:15378"/>
        <dbReference type="ChEBI" id="CHEBI:36264"/>
        <dbReference type="ChEBI" id="CHEBI:62727"/>
        <dbReference type="ChEBI" id="CHEBI:71302"/>
        <dbReference type="ChEBI" id="CHEBI:456215"/>
    </reaction>
</comment>
<dbReference type="FunFam" id="3.40.980.10:FF:000009">
    <property type="entry name" value="Molybdopterin molybdenumtransferase"/>
    <property type="match status" value="1"/>
</dbReference>
<dbReference type="GO" id="GO:0046872">
    <property type="term" value="F:metal ion binding"/>
    <property type="evidence" value="ECO:0007669"/>
    <property type="project" value="UniProtKB-UniRule"/>
</dbReference>
<dbReference type="SUPFAM" id="SSF63882">
    <property type="entry name" value="MoeA N-terminal region -like"/>
    <property type="match status" value="1"/>
</dbReference>
<reference evidence="16" key="1">
    <citation type="submission" date="2023-03" db="EMBL/GenBank/DDBJ databases">
        <title>Chromosome-scale reference genome and RAD-based genetic map of yellow starthistle (Centaurea solstitialis) reveal putative structural variation and QTLs associated with invader traits.</title>
        <authorList>
            <person name="Reatini B."/>
            <person name="Cang F.A."/>
            <person name="Jiang Q."/>
            <person name="Mckibben M.T.W."/>
            <person name="Barker M.S."/>
            <person name="Rieseberg L.H."/>
            <person name="Dlugosch K.M."/>
        </authorList>
    </citation>
    <scope>NUCLEOTIDE SEQUENCE</scope>
    <source>
        <strain evidence="16">CAN-66</strain>
        <tissue evidence="16">Leaf</tissue>
    </source>
</reference>
<feature type="domain" description="MoaB/Mog" evidence="15">
    <location>
        <begin position="457"/>
        <end position="605"/>
    </location>
</feature>
<keyword evidence="7 13" id="KW-0479">Metal-binding</keyword>
<dbReference type="Gene3D" id="2.170.190.11">
    <property type="entry name" value="Molybdopterin biosynthesis moea protein, domain 3"/>
    <property type="match status" value="1"/>
</dbReference>
<dbReference type="FunFam" id="2.40.340.10:FF:000004">
    <property type="entry name" value="Molybdopterin molybdenumtransferase"/>
    <property type="match status" value="1"/>
</dbReference>
<dbReference type="NCBIfam" id="TIGR00177">
    <property type="entry name" value="molyb_syn"/>
    <property type="match status" value="2"/>
</dbReference>
<dbReference type="Gene3D" id="3.90.105.10">
    <property type="entry name" value="Molybdopterin biosynthesis moea protein, domain 2"/>
    <property type="match status" value="1"/>
</dbReference>
<evidence type="ECO:0000256" key="11">
    <source>
        <dbReference type="ARBA" id="ARBA00023150"/>
    </source>
</evidence>
<dbReference type="InterPro" id="IPR036688">
    <property type="entry name" value="MoeA_C_domain_IV_sf"/>
</dbReference>
<evidence type="ECO:0000256" key="13">
    <source>
        <dbReference type="RuleBase" id="RU365090"/>
    </source>
</evidence>
<comment type="pathway">
    <text evidence="2 13">Cofactor biosynthesis; molybdopterin biosynthesis.</text>
</comment>
<dbReference type="InterPro" id="IPR038987">
    <property type="entry name" value="MoeA-like"/>
</dbReference>
<dbReference type="AlphaFoldDB" id="A0AA38SFJ3"/>
<dbReference type="Proteomes" id="UP001172457">
    <property type="component" value="Chromosome 7"/>
</dbReference>
<feature type="compositionally biased region" description="Basic and acidic residues" evidence="14">
    <location>
        <begin position="622"/>
        <end position="631"/>
    </location>
</feature>
<evidence type="ECO:0000256" key="6">
    <source>
        <dbReference type="ARBA" id="ARBA00022679"/>
    </source>
</evidence>
<dbReference type="Pfam" id="PF03454">
    <property type="entry name" value="MoeA_C"/>
    <property type="match status" value="1"/>
</dbReference>
<dbReference type="SMART" id="SM00852">
    <property type="entry name" value="MoCF_biosynth"/>
    <property type="match status" value="2"/>
</dbReference>
<evidence type="ECO:0000256" key="10">
    <source>
        <dbReference type="ARBA" id="ARBA00022842"/>
    </source>
</evidence>
<dbReference type="PANTHER" id="PTHR10192:SF5">
    <property type="entry name" value="GEPHYRIN"/>
    <property type="match status" value="1"/>
</dbReference>
<evidence type="ECO:0000256" key="7">
    <source>
        <dbReference type="ARBA" id="ARBA00022723"/>
    </source>
</evidence>
<dbReference type="EMBL" id="JARYMX010000007">
    <property type="protein sequence ID" value="KAJ9541059.1"/>
    <property type="molecule type" value="Genomic_DNA"/>
</dbReference>
<evidence type="ECO:0000313" key="17">
    <source>
        <dbReference type="Proteomes" id="UP001172457"/>
    </source>
</evidence>
<keyword evidence="12" id="KW-0511">Multifunctional enzyme</keyword>
<dbReference type="FunFam" id="3.40.980.10:FF:000002">
    <property type="entry name" value="Molybdopterin molybdenumtransferase"/>
    <property type="match status" value="1"/>
</dbReference>
<keyword evidence="17" id="KW-1185">Reference proteome</keyword>
<evidence type="ECO:0000256" key="9">
    <source>
        <dbReference type="ARBA" id="ARBA00022840"/>
    </source>
</evidence>
<keyword evidence="8" id="KW-0547">Nucleotide-binding</keyword>
<evidence type="ECO:0000256" key="3">
    <source>
        <dbReference type="ARBA" id="ARBA00007589"/>
    </source>
</evidence>
<keyword evidence="9" id="KW-0067">ATP-binding</keyword>
<organism evidence="16 17">
    <name type="scientific">Centaurea solstitialis</name>
    <name type="common">yellow star-thistle</name>
    <dbReference type="NCBI Taxonomy" id="347529"/>
    <lineage>
        <taxon>Eukaryota</taxon>
        <taxon>Viridiplantae</taxon>
        <taxon>Streptophyta</taxon>
        <taxon>Embryophyta</taxon>
        <taxon>Tracheophyta</taxon>
        <taxon>Spermatophyta</taxon>
        <taxon>Magnoliopsida</taxon>
        <taxon>eudicotyledons</taxon>
        <taxon>Gunneridae</taxon>
        <taxon>Pentapetalae</taxon>
        <taxon>asterids</taxon>
        <taxon>campanulids</taxon>
        <taxon>Asterales</taxon>
        <taxon>Asteraceae</taxon>
        <taxon>Carduoideae</taxon>
        <taxon>Cardueae</taxon>
        <taxon>Centaureinae</taxon>
        <taxon>Centaurea</taxon>
    </lineage>
</organism>
<dbReference type="PROSITE" id="PS01078">
    <property type="entry name" value="MOCF_BIOSYNTHESIS_1"/>
    <property type="match status" value="1"/>
</dbReference>
<dbReference type="Gene3D" id="2.40.340.10">
    <property type="entry name" value="MoeA, C-terminal, domain IV"/>
    <property type="match status" value="1"/>
</dbReference>
<dbReference type="GO" id="GO:0006777">
    <property type="term" value="P:Mo-molybdopterin cofactor biosynthetic process"/>
    <property type="evidence" value="ECO:0007669"/>
    <property type="project" value="UniProtKB-UniRule"/>
</dbReference>
<evidence type="ECO:0000259" key="15">
    <source>
        <dbReference type="SMART" id="SM00852"/>
    </source>
</evidence>
<dbReference type="InterPro" id="IPR036425">
    <property type="entry name" value="MoaB/Mog-like_dom_sf"/>
</dbReference>
<dbReference type="EC" id="2.10.1.1" evidence="13"/>
<evidence type="ECO:0000256" key="14">
    <source>
        <dbReference type="SAM" id="MobiDB-lite"/>
    </source>
</evidence>
<dbReference type="InterPro" id="IPR001453">
    <property type="entry name" value="MoaB/Mog_dom"/>
</dbReference>
<dbReference type="InterPro" id="IPR008284">
    <property type="entry name" value="MoCF_biosynth_CS"/>
</dbReference>
<accession>A0AA38SFJ3</accession>
<evidence type="ECO:0000256" key="8">
    <source>
        <dbReference type="ARBA" id="ARBA00022741"/>
    </source>
</evidence>
<dbReference type="SUPFAM" id="SSF63867">
    <property type="entry name" value="MoeA C-terminal domain-like"/>
    <property type="match status" value="1"/>
</dbReference>
<feature type="region of interest" description="Disordered" evidence="14">
    <location>
        <begin position="610"/>
        <end position="631"/>
    </location>
</feature>
<keyword evidence="11 13" id="KW-0501">Molybdenum cofactor biosynthesis</keyword>
<dbReference type="PANTHER" id="PTHR10192">
    <property type="entry name" value="MOLYBDOPTERIN BIOSYNTHESIS PROTEIN"/>
    <property type="match status" value="1"/>
</dbReference>
<comment type="similarity">
    <text evidence="3">In the N-terminal section; belongs to the MoaB/Mog family.</text>
</comment>
<comment type="cofactor">
    <cofactor evidence="1 13">
        <name>Mg(2+)</name>
        <dbReference type="ChEBI" id="CHEBI:18420"/>
    </cofactor>
</comment>
<dbReference type="GO" id="GO:0005829">
    <property type="term" value="C:cytosol"/>
    <property type="evidence" value="ECO:0007669"/>
    <property type="project" value="TreeGrafter"/>
</dbReference>
<comment type="similarity">
    <text evidence="4">In the C-terminal section; belongs to the MoeA family.</text>
</comment>
<dbReference type="Pfam" id="PF03453">
    <property type="entry name" value="MoeA_N"/>
    <property type="match status" value="1"/>
</dbReference>
<evidence type="ECO:0000313" key="16">
    <source>
        <dbReference type="EMBL" id="KAJ9541059.1"/>
    </source>
</evidence>
<evidence type="ECO:0000256" key="1">
    <source>
        <dbReference type="ARBA" id="ARBA00001946"/>
    </source>
</evidence>
<dbReference type="GO" id="GO:0061599">
    <property type="term" value="F:molybdopterin molybdotransferase activity"/>
    <property type="evidence" value="ECO:0007669"/>
    <property type="project" value="UniProtKB-UniRule"/>
</dbReference>
<name>A0AA38SFJ3_9ASTR</name>
<evidence type="ECO:0000256" key="2">
    <source>
        <dbReference type="ARBA" id="ARBA00005046"/>
    </source>
</evidence>
<gene>
    <name evidence="16" type="ORF">OSB04_027565</name>
</gene>
<comment type="catalytic activity">
    <reaction evidence="13">
        <text>molybdopterin + ATP + H(+) = adenylyl-molybdopterin + diphosphate</text>
        <dbReference type="Rhea" id="RHEA:31331"/>
        <dbReference type="ChEBI" id="CHEBI:15378"/>
        <dbReference type="ChEBI" id="CHEBI:30616"/>
        <dbReference type="ChEBI" id="CHEBI:33019"/>
        <dbReference type="ChEBI" id="CHEBI:58698"/>
        <dbReference type="ChEBI" id="CHEBI:62727"/>
    </reaction>
</comment>
<comment type="similarity">
    <text evidence="13">Belongs to the MoeA family.</text>
</comment>
<sequence>MISVEEALGIVVKASKRLPPVTVAIDDAVGKVLAEDIRAPDPLPPYPASVKDGYAVIAADGPGEYPIITESRAGNDGLGVTLTPGTVAYVTTGGPIPDGADAVVQVEDTQLVDGESKRVRILVKTNKGVDIRPVGCDISKDAVVLKADELLGVAEIGLLATVGVLTVKVYPTPTIAVLSTGDELVEPTYESLSRGQIRDSNRAMLVAAAIQNKCKVIDLGIARDDEGEIRTVLDKALLADIDILLTSGGVSMGDRDFVKPFLQNRGTVYFDKISMKPGKPLTFAEITTQSAEKVKSILAFGLPGNPVSCLVCFNLFVIPSIRSLSGWTKPHLPRVHAYLKHSIKTDPVRREFHRAIIRWENNAGFGFPGFVAESTGHQMSSRLLSMKSANALLEMPPSGREVPSGTPISAILISDTGGFAALGKDLSSSSDLDTVTQATMAIKVNDDSPVSSMYKVAILTVSDTVASGAGPDRSGPRAVSVVNSCSEKLGATVAATSVVPDEIQNIKEILQRWSDIDKMDLILTLGGTGFTPRDVTPEATKGVIEKETPGLLHVMMQASLKVTQFAMLSRAAAGIRGSTLIINMPGNPNAVGECMEALLPALKHALKQIKGDKREKHPRHVPHAEADPKDVWERSYQVAAGNDGKQPSHGCDCK</sequence>
<dbReference type="GO" id="GO:0061598">
    <property type="term" value="F:molybdopterin adenylyltransferase activity"/>
    <property type="evidence" value="ECO:0007669"/>
    <property type="project" value="UniProtKB-UniRule"/>
</dbReference>
<evidence type="ECO:0000256" key="5">
    <source>
        <dbReference type="ARBA" id="ARBA00022505"/>
    </source>
</evidence>
<keyword evidence="10 13" id="KW-0460">Magnesium</keyword>
<dbReference type="NCBIfam" id="NF045515">
    <property type="entry name" value="Glp_gephyrin"/>
    <property type="match status" value="1"/>
</dbReference>
<evidence type="ECO:0000256" key="12">
    <source>
        <dbReference type="ARBA" id="ARBA00023268"/>
    </source>
</evidence>
<dbReference type="Gene3D" id="3.40.980.10">
    <property type="entry name" value="MoaB/Mog-like domain"/>
    <property type="match status" value="2"/>
</dbReference>
<evidence type="ECO:0000256" key="4">
    <source>
        <dbReference type="ARBA" id="ARBA00008339"/>
    </source>
</evidence>
<dbReference type="InterPro" id="IPR005110">
    <property type="entry name" value="MoeA_linker/N"/>
</dbReference>
<dbReference type="InterPro" id="IPR036135">
    <property type="entry name" value="MoeA_linker/N_sf"/>
</dbReference>
<proteinExistence type="inferred from homology"/>
<dbReference type="CDD" id="cd00886">
    <property type="entry name" value="MogA_MoaB"/>
    <property type="match status" value="1"/>
</dbReference>
<dbReference type="FunFam" id="2.170.190.11:FF:000001">
    <property type="entry name" value="Molybdopterin molybdenumtransferase"/>
    <property type="match status" value="1"/>
</dbReference>
<protein>
    <recommendedName>
        <fullName evidence="13">Molybdopterin biosynthesis protein CNX1</fullName>
    </recommendedName>
    <alternativeName>
        <fullName evidence="13">Molybdenum cofactor biosynthesis enzyme CNX1</fullName>
    </alternativeName>
    <domain>
        <recommendedName>
            <fullName evidence="13">Molybdopterin molybdenumtransferase</fullName>
            <shortName evidence="13">MPT Mo-transferase</shortName>
            <ecNumber evidence="13">2.10.1.1</ecNumber>
        </recommendedName>
        <alternativeName>
            <fullName evidence="13">Domain E</fullName>
        </alternativeName>
    </domain>
    <domain>
        <recommendedName>
            <fullName evidence="13">Molybdopterin adenylyltransferase</fullName>
            <shortName evidence="13">MPT adenylyltransferase</shortName>
            <ecNumber evidence="13">2.7.7.75</ecNumber>
        </recommendedName>
        <alternativeName>
            <fullName evidence="13">Domain G</fullName>
        </alternativeName>
    </domain>
</protein>
<dbReference type="GO" id="GO:0005524">
    <property type="term" value="F:ATP binding"/>
    <property type="evidence" value="ECO:0007669"/>
    <property type="project" value="UniProtKB-UniRule"/>
</dbReference>
<dbReference type="Pfam" id="PF00994">
    <property type="entry name" value="MoCF_biosynth"/>
    <property type="match status" value="2"/>
</dbReference>
<keyword evidence="6 13" id="KW-0808">Transferase</keyword>
<comment type="function">
    <text evidence="13">Catalyzes two steps in the biosynthesis of the molybdenum cofactor. In the first step, molybdopterin is adenylated. Subsequently, molybdate is inserted into adenylated molybdopterin and AMP is released.</text>
</comment>